<organism evidence="1 2">
    <name type="scientific">Tanacetum coccineum</name>
    <dbReference type="NCBI Taxonomy" id="301880"/>
    <lineage>
        <taxon>Eukaryota</taxon>
        <taxon>Viridiplantae</taxon>
        <taxon>Streptophyta</taxon>
        <taxon>Embryophyta</taxon>
        <taxon>Tracheophyta</taxon>
        <taxon>Spermatophyta</taxon>
        <taxon>Magnoliopsida</taxon>
        <taxon>eudicotyledons</taxon>
        <taxon>Gunneridae</taxon>
        <taxon>Pentapetalae</taxon>
        <taxon>asterids</taxon>
        <taxon>campanulids</taxon>
        <taxon>Asterales</taxon>
        <taxon>Asteraceae</taxon>
        <taxon>Asteroideae</taxon>
        <taxon>Anthemideae</taxon>
        <taxon>Anthemidinae</taxon>
        <taxon>Tanacetum</taxon>
    </lineage>
</organism>
<dbReference type="Proteomes" id="UP001151760">
    <property type="component" value="Unassembled WGS sequence"/>
</dbReference>
<protein>
    <submittedName>
        <fullName evidence="1">Uncharacterized protein</fullName>
    </submittedName>
</protein>
<reference evidence="1" key="1">
    <citation type="journal article" date="2022" name="Int. J. Mol. Sci.">
        <title>Draft Genome of Tanacetum Coccineum: Genomic Comparison of Closely Related Tanacetum-Family Plants.</title>
        <authorList>
            <person name="Yamashiro T."/>
            <person name="Shiraishi A."/>
            <person name="Nakayama K."/>
            <person name="Satake H."/>
        </authorList>
    </citation>
    <scope>NUCLEOTIDE SEQUENCE</scope>
</reference>
<evidence type="ECO:0000313" key="1">
    <source>
        <dbReference type="EMBL" id="GJT37231.1"/>
    </source>
</evidence>
<keyword evidence="2" id="KW-1185">Reference proteome</keyword>
<accession>A0ABQ5DG33</accession>
<reference evidence="1" key="2">
    <citation type="submission" date="2022-01" db="EMBL/GenBank/DDBJ databases">
        <authorList>
            <person name="Yamashiro T."/>
            <person name="Shiraishi A."/>
            <person name="Satake H."/>
            <person name="Nakayama K."/>
        </authorList>
    </citation>
    <scope>NUCLEOTIDE SEQUENCE</scope>
</reference>
<sequence>MITQMWSNEELSSLKKNLKVVALRGGIYRLCLIHQLKRMLFGSCLINTRSLNWRHFIAANVSLYWLWRLHTSICLTEVKYPLHPEFGKLMLSKRSFWEIEKMRSAINS</sequence>
<evidence type="ECO:0000313" key="2">
    <source>
        <dbReference type="Proteomes" id="UP001151760"/>
    </source>
</evidence>
<name>A0ABQ5DG33_9ASTR</name>
<comment type="caution">
    <text evidence="1">The sequence shown here is derived from an EMBL/GenBank/DDBJ whole genome shotgun (WGS) entry which is preliminary data.</text>
</comment>
<dbReference type="EMBL" id="BQNB010015206">
    <property type="protein sequence ID" value="GJT37231.1"/>
    <property type="molecule type" value="Genomic_DNA"/>
</dbReference>
<proteinExistence type="predicted"/>
<gene>
    <name evidence="1" type="ORF">Tco_0937096</name>
</gene>